<feature type="transmembrane region" description="Helical" evidence="1">
    <location>
        <begin position="20"/>
        <end position="37"/>
    </location>
</feature>
<sequence length="189" mass="21525">MATLQNRTEPSLYDKLNGPWHRPALFLFGFIVLAHWAEHVTQAVQIWGLGWTPAEARGVLGIPFPWLIKSEWLHYGYAILMLAGLFLLRKGFTGRSRTWWTAALVIQFWHHLEHLLLLLQAITGQHLMGRPVPTSIAQLFFPRVELHLFYNAVVFLPMVVAMYLHLRPTPEERAAALCACGSPEPALAR</sequence>
<organism evidence="2 3">
    <name type="scientific">Paractinoplanes ovalisporus</name>
    <dbReference type="NCBI Taxonomy" id="2810368"/>
    <lineage>
        <taxon>Bacteria</taxon>
        <taxon>Bacillati</taxon>
        <taxon>Actinomycetota</taxon>
        <taxon>Actinomycetes</taxon>
        <taxon>Micromonosporales</taxon>
        <taxon>Micromonosporaceae</taxon>
        <taxon>Paractinoplanes</taxon>
    </lineage>
</organism>
<dbReference type="EMBL" id="JAENHP010000001">
    <property type="protein sequence ID" value="MBM2614223.1"/>
    <property type="molecule type" value="Genomic_DNA"/>
</dbReference>
<feature type="transmembrane region" description="Helical" evidence="1">
    <location>
        <begin position="148"/>
        <end position="166"/>
    </location>
</feature>
<feature type="transmembrane region" description="Helical" evidence="1">
    <location>
        <begin position="72"/>
        <end position="88"/>
    </location>
</feature>
<protein>
    <submittedName>
        <fullName evidence="2">Uncharacterized protein</fullName>
    </submittedName>
</protein>
<keyword evidence="1" id="KW-0812">Transmembrane</keyword>
<comment type="caution">
    <text evidence="2">The sequence shown here is derived from an EMBL/GenBank/DDBJ whole genome shotgun (WGS) entry which is preliminary data.</text>
</comment>
<name>A0ABS2A304_9ACTN</name>
<dbReference type="RefSeq" id="WP_203374133.1">
    <property type="nucleotide sequence ID" value="NZ_JAENHP010000001.1"/>
</dbReference>
<keyword evidence="3" id="KW-1185">Reference proteome</keyword>
<keyword evidence="1" id="KW-1133">Transmembrane helix</keyword>
<accession>A0ABS2A304</accession>
<feature type="transmembrane region" description="Helical" evidence="1">
    <location>
        <begin position="100"/>
        <end position="122"/>
    </location>
</feature>
<reference evidence="2 3" key="1">
    <citation type="submission" date="2021-01" db="EMBL/GenBank/DDBJ databases">
        <title>Actinoplanes sp. nov. LDG1-06 isolated from lichen.</title>
        <authorList>
            <person name="Saeng-In P."/>
            <person name="Phongsopitanun W."/>
            <person name="Kanchanasin P."/>
            <person name="Yuki M."/>
            <person name="Kudo T."/>
            <person name="Ohkuma M."/>
            <person name="Tanasupawat S."/>
        </authorList>
    </citation>
    <scope>NUCLEOTIDE SEQUENCE [LARGE SCALE GENOMIC DNA]</scope>
    <source>
        <strain evidence="2 3">LDG1-06</strain>
    </source>
</reference>
<evidence type="ECO:0000313" key="3">
    <source>
        <dbReference type="Proteomes" id="UP000632138"/>
    </source>
</evidence>
<keyword evidence="1" id="KW-0472">Membrane</keyword>
<evidence type="ECO:0000313" key="2">
    <source>
        <dbReference type="EMBL" id="MBM2614223.1"/>
    </source>
</evidence>
<evidence type="ECO:0000256" key="1">
    <source>
        <dbReference type="SAM" id="Phobius"/>
    </source>
</evidence>
<gene>
    <name evidence="2" type="ORF">JIG36_01465</name>
</gene>
<proteinExistence type="predicted"/>
<dbReference type="Proteomes" id="UP000632138">
    <property type="component" value="Unassembled WGS sequence"/>
</dbReference>